<reference evidence="6" key="1">
    <citation type="submission" date="2020-10" db="EMBL/GenBank/DDBJ databases">
        <title>Chromosome-scale genome assembly of the Allis shad, Alosa alosa.</title>
        <authorList>
            <person name="Margot Z."/>
            <person name="Christophe K."/>
            <person name="Cabau C."/>
            <person name="Louis A."/>
            <person name="Berthelot C."/>
            <person name="Parey E."/>
            <person name="Roest Crollius H."/>
            <person name="Montfort J."/>
            <person name="Robinson-Rechavi M."/>
            <person name="Bucao C."/>
            <person name="Bouchez O."/>
            <person name="Gislard M."/>
            <person name="Lluch J."/>
            <person name="Milhes M."/>
            <person name="Lampietro C."/>
            <person name="Lopez Roques C."/>
            <person name="Donnadieu C."/>
            <person name="Braasch I."/>
            <person name="Desvignes T."/>
            <person name="Postlethwait J."/>
            <person name="Bobe J."/>
            <person name="Guiguen Y."/>
        </authorList>
    </citation>
    <scope>NUCLEOTIDE SEQUENCE</scope>
    <source>
        <strain evidence="6">M-15738</strain>
        <tissue evidence="6">Blood</tissue>
    </source>
</reference>
<evidence type="ECO:0000259" key="5">
    <source>
        <dbReference type="PROSITE" id="PS51720"/>
    </source>
</evidence>
<dbReference type="Gene3D" id="3.40.50.300">
    <property type="entry name" value="P-loop containing nucleotide triphosphate hydrolases"/>
    <property type="match status" value="2"/>
</dbReference>
<keyword evidence="2" id="KW-0547">Nucleotide-binding</keyword>
<accession>A0AAV6H6G5</accession>
<dbReference type="FunFam" id="3.40.50.300:FF:001756">
    <property type="entry name" value="Si:dkey-185m8.2"/>
    <property type="match status" value="1"/>
</dbReference>
<comment type="similarity">
    <text evidence="1">Belongs to the TRAFAC class TrmE-Era-EngA-EngB-Septin-like GTPase superfamily. AIG1/Toc34/Toc159-like paraseptin GTPase family. IAN subfamily.</text>
</comment>
<dbReference type="SUPFAM" id="SSF52540">
    <property type="entry name" value="P-loop containing nucleoside triphosphate hydrolases"/>
    <property type="match status" value="2"/>
</dbReference>
<dbReference type="GO" id="GO:0005525">
    <property type="term" value="F:GTP binding"/>
    <property type="evidence" value="ECO:0007669"/>
    <property type="project" value="UniProtKB-KW"/>
</dbReference>
<keyword evidence="4" id="KW-0175">Coiled coil</keyword>
<feature type="coiled-coil region" evidence="4">
    <location>
        <begin position="208"/>
        <end position="235"/>
    </location>
</feature>
<proteinExistence type="inferred from homology"/>
<organism evidence="6 7">
    <name type="scientific">Alosa alosa</name>
    <name type="common">allis shad</name>
    <dbReference type="NCBI Taxonomy" id="278164"/>
    <lineage>
        <taxon>Eukaryota</taxon>
        <taxon>Metazoa</taxon>
        <taxon>Chordata</taxon>
        <taxon>Craniata</taxon>
        <taxon>Vertebrata</taxon>
        <taxon>Euteleostomi</taxon>
        <taxon>Actinopterygii</taxon>
        <taxon>Neopterygii</taxon>
        <taxon>Teleostei</taxon>
        <taxon>Clupei</taxon>
        <taxon>Clupeiformes</taxon>
        <taxon>Clupeoidei</taxon>
        <taxon>Clupeidae</taxon>
        <taxon>Alosa</taxon>
    </lineage>
</organism>
<evidence type="ECO:0000256" key="2">
    <source>
        <dbReference type="ARBA" id="ARBA00022741"/>
    </source>
</evidence>
<dbReference type="InterPro" id="IPR027417">
    <property type="entry name" value="P-loop_NTPase"/>
</dbReference>
<evidence type="ECO:0000256" key="3">
    <source>
        <dbReference type="ARBA" id="ARBA00023134"/>
    </source>
</evidence>
<evidence type="ECO:0000313" key="7">
    <source>
        <dbReference type="Proteomes" id="UP000823561"/>
    </source>
</evidence>
<dbReference type="Pfam" id="PF04548">
    <property type="entry name" value="AIG1"/>
    <property type="match status" value="2"/>
</dbReference>
<dbReference type="AlphaFoldDB" id="A0AAV6H6G5"/>
<dbReference type="CDD" id="cd01852">
    <property type="entry name" value="AIG1"/>
    <property type="match status" value="1"/>
</dbReference>
<keyword evidence="7" id="KW-1185">Reference proteome</keyword>
<sequence length="422" mass="48532">MATREFMFHLGHDAQNLSDLRIVLLGYGYGGKSSSGNTILGREEFDTVGRTAQCVKRQGEVAGRQVTVVEAPGWWRNYQLKDTPELTREQIELSVSLCPPGPHALLLVIPLDIPFTETERRSVQEHLELLSERVWSHTIVLFTCGDWLGDTPIEQHIESEGESLHWLVEECGNRYHVLNNQKRDDHMQVTQLMEKIEEMVAGSREQHYKMEKQRIEELEEKRRRKEERVKERMMKVKRHRESLRTLLGLRRARSKDQLIEFRGNRLLPPAVTGWRSEPVSLCAGIHDQDHIWKRWSMAEPLICEAPHLSKLRILLLGYRYAGKSSSRNTILYGEEFDTVGRTAQCVKRQGEVARRQVTVVEAPGWWFNHQLEDTPELTKEQIELSVSLCPPGPHALLLVIPVDEQFTETEEKISAGTPGASQ</sequence>
<dbReference type="Proteomes" id="UP000823561">
    <property type="component" value="Chromosome 3"/>
</dbReference>
<gene>
    <name evidence="6" type="ORF">AALO_G00035990</name>
</gene>
<evidence type="ECO:0000256" key="4">
    <source>
        <dbReference type="SAM" id="Coils"/>
    </source>
</evidence>
<dbReference type="EMBL" id="JADWDJ010000003">
    <property type="protein sequence ID" value="KAG5282903.1"/>
    <property type="molecule type" value="Genomic_DNA"/>
</dbReference>
<evidence type="ECO:0000256" key="1">
    <source>
        <dbReference type="ARBA" id="ARBA00008535"/>
    </source>
</evidence>
<dbReference type="InterPro" id="IPR045058">
    <property type="entry name" value="GIMA/IAN/Toc"/>
</dbReference>
<keyword evidence="3" id="KW-0342">GTP-binding</keyword>
<dbReference type="PANTHER" id="PTHR10903">
    <property type="entry name" value="GTPASE, IMAP FAMILY MEMBER-RELATED"/>
    <property type="match status" value="1"/>
</dbReference>
<feature type="domain" description="AIG1-type G" evidence="5">
    <location>
        <begin position="17"/>
        <end position="217"/>
    </location>
</feature>
<protein>
    <recommendedName>
        <fullName evidence="5">AIG1-type G domain-containing protein</fullName>
    </recommendedName>
</protein>
<evidence type="ECO:0000313" key="6">
    <source>
        <dbReference type="EMBL" id="KAG5282903.1"/>
    </source>
</evidence>
<comment type="caution">
    <text evidence="6">The sequence shown here is derived from an EMBL/GenBank/DDBJ whole genome shotgun (WGS) entry which is preliminary data.</text>
</comment>
<dbReference type="InterPro" id="IPR006703">
    <property type="entry name" value="G_AIG1"/>
</dbReference>
<dbReference type="PROSITE" id="PS51720">
    <property type="entry name" value="G_AIG1"/>
    <property type="match status" value="1"/>
</dbReference>
<name>A0AAV6H6G5_9TELE</name>
<dbReference type="PANTHER" id="PTHR10903:SF107">
    <property type="entry name" value="GTPASE IMAP FAMILY MEMBER 4-LIKE-RELATED"/>
    <property type="match status" value="1"/>
</dbReference>